<dbReference type="CDD" id="cd03407">
    <property type="entry name" value="SPFH_like_u4"/>
    <property type="match status" value="1"/>
</dbReference>
<dbReference type="STRING" id="3088.A0A383WLK9"/>
<dbReference type="PANTHER" id="PTHR43327">
    <property type="entry name" value="STOMATIN-LIKE PROTEIN 2, MITOCHONDRIAL"/>
    <property type="match status" value="1"/>
</dbReference>
<gene>
    <name evidence="2" type="ORF">BQ4739_LOCUS18344</name>
</gene>
<dbReference type="AlphaFoldDB" id="A0A383WLK9"/>
<dbReference type="SMART" id="SM00244">
    <property type="entry name" value="PHB"/>
    <property type="match status" value="1"/>
</dbReference>
<dbReference type="SUPFAM" id="SSF117892">
    <property type="entry name" value="Band 7/SPFH domain"/>
    <property type="match status" value="1"/>
</dbReference>
<protein>
    <recommendedName>
        <fullName evidence="1">Band 7 domain-containing protein</fullName>
    </recommendedName>
</protein>
<evidence type="ECO:0000259" key="1">
    <source>
        <dbReference type="SMART" id="SM00244"/>
    </source>
</evidence>
<keyword evidence="3" id="KW-1185">Reference proteome</keyword>
<dbReference type="Proteomes" id="UP000256970">
    <property type="component" value="Unassembled WGS sequence"/>
</dbReference>
<sequence length="298" mass="32463">MGNIVCCACVDTGTVGAIERCGKFSRLAEPGINFLNPLCCEEVAVMMSKRVQQLDVAVETKTRDNVFVTLVVSVQYQVVPESLYDAFYRLTDYSSQIRSYVFDVVRATVPKIILDDVFVTKEEIANDVRDQLSKVMGTFGFEILQALVTDIDPAPRVKDAMNEINAAQRLRQAAFERAEGDKVTRVKAAEAEAEARYLQGLGISRQRQAILNGMKDSVADFSGDLEGVSNKEIMELLLLTQYFDMVKDVGAASKGSTLFMTHSPSAVNKVAAELRGVLTGGIGGGSAGKKPAGQQMQR</sequence>
<dbReference type="Pfam" id="PF01145">
    <property type="entry name" value="Band_7"/>
    <property type="match status" value="1"/>
</dbReference>
<evidence type="ECO:0000313" key="2">
    <source>
        <dbReference type="EMBL" id="SZX78014.1"/>
    </source>
</evidence>
<dbReference type="InterPro" id="IPR001107">
    <property type="entry name" value="Band_7"/>
</dbReference>
<reference evidence="2 3" key="1">
    <citation type="submission" date="2016-10" db="EMBL/GenBank/DDBJ databases">
        <authorList>
            <person name="Cai Z."/>
        </authorList>
    </citation>
    <scope>NUCLEOTIDE SEQUENCE [LARGE SCALE GENOMIC DNA]</scope>
</reference>
<evidence type="ECO:0000313" key="3">
    <source>
        <dbReference type="Proteomes" id="UP000256970"/>
    </source>
</evidence>
<dbReference type="OrthoDB" id="434619at2759"/>
<dbReference type="InterPro" id="IPR036013">
    <property type="entry name" value="Band_7/SPFH_dom_sf"/>
</dbReference>
<dbReference type="PANTHER" id="PTHR43327:SF10">
    <property type="entry name" value="STOMATIN-LIKE PROTEIN 2, MITOCHONDRIAL"/>
    <property type="match status" value="1"/>
</dbReference>
<feature type="domain" description="Band 7" evidence="1">
    <location>
        <begin position="5"/>
        <end position="165"/>
    </location>
</feature>
<proteinExistence type="predicted"/>
<organism evidence="2 3">
    <name type="scientific">Tetradesmus obliquus</name>
    <name type="common">Green alga</name>
    <name type="synonym">Acutodesmus obliquus</name>
    <dbReference type="NCBI Taxonomy" id="3088"/>
    <lineage>
        <taxon>Eukaryota</taxon>
        <taxon>Viridiplantae</taxon>
        <taxon>Chlorophyta</taxon>
        <taxon>core chlorophytes</taxon>
        <taxon>Chlorophyceae</taxon>
        <taxon>CS clade</taxon>
        <taxon>Sphaeropleales</taxon>
        <taxon>Scenedesmaceae</taxon>
        <taxon>Tetradesmus</taxon>
    </lineage>
</organism>
<dbReference type="Gene3D" id="3.30.479.30">
    <property type="entry name" value="Band 7 domain"/>
    <property type="match status" value="1"/>
</dbReference>
<accession>A0A383WLK9</accession>
<name>A0A383WLK9_TETOB</name>
<dbReference type="EMBL" id="FNXT01001300">
    <property type="protein sequence ID" value="SZX78014.1"/>
    <property type="molecule type" value="Genomic_DNA"/>
</dbReference>
<dbReference type="InterPro" id="IPR050710">
    <property type="entry name" value="Band7/mec-2_domain"/>
</dbReference>